<dbReference type="PANTHER" id="PTHR11575">
    <property type="entry name" value="5'-NUCLEOTIDASE-RELATED"/>
    <property type="match status" value="1"/>
</dbReference>
<dbReference type="InterPro" id="IPR006179">
    <property type="entry name" value="5_nucleotidase/apyrase"/>
</dbReference>
<dbReference type="GO" id="GO:0009166">
    <property type="term" value="P:nucleotide catabolic process"/>
    <property type="evidence" value="ECO:0007669"/>
    <property type="project" value="InterPro"/>
</dbReference>
<dbReference type="GO" id="GO:0030288">
    <property type="term" value="C:outer membrane-bounded periplasmic space"/>
    <property type="evidence" value="ECO:0007669"/>
    <property type="project" value="TreeGrafter"/>
</dbReference>
<dbReference type="Gene3D" id="3.60.21.10">
    <property type="match status" value="1"/>
</dbReference>
<dbReference type="SUPFAM" id="SSF56300">
    <property type="entry name" value="Metallo-dependent phosphatases"/>
    <property type="match status" value="1"/>
</dbReference>
<reference evidence="2" key="1">
    <citation type="submission" date="2018-06" db="EMBL/GenBank/DDBJ databases">
        <authorList>
            <person name="Zhirakovskaya E."/>
        </authorList>
    </citation>
    <scope>NUCLEOTIDE SEQUENCE</scope>
</reference>
<evidence type="ECO:0000259" key="1">
    <source>
        <dbReference type="Pfam" id="PF13435"/>
    </source>
</evidence>
<dbReference type="Pfam" id="PF13435">
    <property type="entry name" value="Cytochrome_C554"/>
    <property type="match status" value="1"/>
</dbReference>
<protein>
    <recommendedName>
        <fullName evidence="1">Cytochrome c-552/4 domain-containing protein</fullName>
    </recommendedName>
</protein>
<dbReference type="InterPro" id="IPR029052">
    <property type="entry name" value="Metallo-depent_PP-like"/>
</dbReference>
<name>A0A3B1A1J2_9ZZZZ</name>
<proteinExistence type="predicted"/>
<dbReference type="AlphaFoldDB" id="A0A3B1A1J2"/>
<dbReference type="EMBL" id="UOFO01000127">
    <property type="protein sequence ID" value="VAW87594.1"/>
    <property type="molecule type" value="Genomic_DNA"/>
</dbReference>
<dbReference type="PANTHER" id="PTHR11575:SF24">
    <property type="entry name" value="5'-NUCLEOTIDASE"/>
    <property type="match status" value="1"/>
</dbReference>
<evidence type="ECO:0000313" key="2">
    <source>
        <dbReference type="EMBL" id="VAW87594.1"/>
    </source>
</evidence>
<dbReference type="SUPFAM" id="SSF48695">
    <property type="entry name" value="Multiheme cytochromes"/>
    <property type="match status" value="1"/>
</dbReference>
<dbReference type="CDD" id="cd08168">
    <property type="entry name" value="Cytochrom_C3"/>
    <property type="match status" value="1"/>
</dbReference>
<feature type="domain" description="Cytochrome c-552/4" evidence="1">
    <location>
        <begin position="320"/>
        <end position="388"/>
    </location>
</feature>
<organism evidence="2">
    <name type="scientific">hydrothermal vent metagenome</name>
    <dbReference type="NCBI Taxonomy" id="652676"/>
    <lineage>
        <taxon>unclassified sequences</taxon>
        <taxon>metagenomes</taxon>
        <taxon>ecological metagenomes</taxon>
    </lineage>
</organism>
<sequence length="436" mass="48518">MMNKILNKITFGALLFVLMFEPMAAESTPPLVLIYSSNLDGDLEPCGCSEFGNQGGLKRRAQVIADLREENKNLFLVSGGGLLASYTANDKLISEYILKGFELLNYDAVAVQSNDLAYGVDFSLQRKEFPWVLSNGGETYFAQERILERGGNKLAVFSWFNAESLPPTTQLQEVLSLNSSFVIFNARLQKTKQQGYITFVATTMSWSAVQNKLPLDHVDIILVKSAYEEYGEPFIKNGTLVLQAGSRGMRLGRLDLTINNSGIVSYKHQVLPMPPAVPDAESMQAWYDAYNADVKSAYLESVDLRKARRSGDVIYAGAKVCKQCHIEEYKTWRGSRHAKAYSSLSHVNKAFDPSCIGCHTVGFEKEGGFIDSDLTSHLKHVQCEACHGAGQAHAVSGGKTKTGHYDWSQNKICAQCHVPKHSPEFDYEKYWPKIIH</sequence>
<dbReference type="InterPro" id="IPR036280">
    <property type="entry name" value="Multihaem_cyt_sf"/>
</dbReference>
<gene>
    <name evidence="2" type="ORF">MNBD_GAMMA16-1436</name>
</gene>
<dbReference type="Gene3D" id="1.10.1130.10">
    <property type="entry name" value="Flavocytochrome C3, Chain A"/>
    <property type="match status" value="1"/>
</dbReference>
<dbReference type="GO" id="GO:0016787">
    <property type="term" value="F:hydrolase activity"/>
    <property type="evidence" value="ECO:0007669"/>
    <property type="project" value="InterPro"/>
</dbReference>
<accession>A0A3B1A1J2</accession>
<dbReference type="InterPro" id="IPR023155">
    <property type="entry name" value="Cyt_c-552/4"/>
</dbReference>